<comment type="caution">
    <text evidence="1">The sequence shown here is derived from an EMBL/GenBank/DDBJ whole genome shotgun (WGS) entry which is preliminary data.</text>
</comment>
<proteinExistence type="predicted"/>
<protein>
    <submittedName>
        <fullName evidence="1">Uncharacterized protein</fullName>
    </submittedName>
</protein>
<evidence type="ECO:0000313" key="1">
    <source>
        <dbReference type="EMBL" id="OIQ74702.1"/>
    </source>
</evidence>
<dbReference type="AlphaFoldDB" id="A0A1J5PSW6"/>
<name>A0A1J5PSW6_9ZZZZ</name>
<accession>A0A1J5PSW6</accession>
<sequence>MRIGKYLTTTLAGAAISVGGLMSATDRAQADDFTKLLAGAAAVAIIAGAVNGRPEPRHERVFYTEPPQPEYVYGEPARPRYVYVERQPRRYFYSDDEDQ</sequence>
<dbReference type="EMBL" id="MLJW01002413">
    <property type="protein sequence ID" value="OIQ74702.1"/>
    <property type="molecule type" value="Genomic_DNA"/>
</dbReference>
<organism evidence="1">
    <name type="scientific">mine drainage metagenome</name>
    <dbReference type="NCBI Taxonomy" id="410659"/>
    <lineage>
        <taxon>unclassified sequences</taxon>
        <taxon>metagenomes</taxon>
        <taxon>ecological metagenomes</taxon>
    </lineage>
</organism>
<reference evidence="1" key="1">
    <citation type="submission" date="2016-10" db="EMBL/GenBank/DDBJ databases">
        <title>Sequence of Gallionella enrichment culture.</title>
        <authorList>
            <person name="Poehlein A."/>
            <person name="Muehling M."/>
            <person name="Daniel R."/>
        </authorList>
    </citation>
    <scope>NUCLEOTIDE SEQUENCE</scope>
</reference>
<gene>
    <name evidence="1" type="ORF">GALL_436390</name>
</gene>